<dbReference type="Proteomes" id="UP000789595">
    <property type="component" value="Unassembled WGS sequence"/>
</dbReference>
<feature type="region of interest" description="Disordered" evidence="1">
    <location>
        <begin position="35"/>
        <end position="89"/>
    </location>
</feature>
<feature type="region of interest" description="Disordered" evidence="1">
    <location>
        <begin position="610"/>
        <end position="634"/>
    </location>
</feature>
<name>A0A7S4EBF9_9STRA</name>
<evidence type="ECO:0000313" key="3">
    <source>
        <dbReference type="EMBL" id="CAH0369874.1"/>
    </source>
</evidence>
<evidence type="ECO:0000313" key="2">
    <source>
        <dbReference type="EMBL" id="CAE0702765.1"/>
    </source>
</evidence>
<feature type="compositionally biased region" description="Pro residues" evidence="1">
    <location>
        <begin position="615"/>
        <end position="628"/>
    </location>
</feature>
<dbReference type="OrthoDB" id="75211at2759"/>
<protein>
    <submittedName>
        <fullName evidence="2">Uncharacterized protein</fullName>
    </submittedName>
</protein>
<evidence type="ECO:0000313" key="4">
    <source>
        <dbReference type="Proteomes" id="UP000789595"/>
    </source>
</evidence>
<reference evidence="2" key="1">
    <citation type="submission" date="2021-01" db="EMBL/GenBank/DDBJ databases">
        <authorList>
            <person name="Corre E."/>
            <person name="Pelletier E."/>
            <person name="Niang G."/>
            <person name="Scheremetjew M."/>
            <person name="Finn R."/>
            <person name="Kale V."/>
            <person name="Holt S."/>
            <person name="Cochrane G."/>
            <person name="Meng A."/>
            <person name="Brown T."/>
            <person name="Cohen L."/>
        </authorList>
    </citation>
    <scope>NUCLEOTIDE SEQUENCE</scope>
    <source>
        <strain evidence="2">CCMP1756</strain>
    </source>
</reference>
<evidence type="ECO:0000256" key="1">
    <source>
        <dbReference type="SAM" id="MobiDB-lite"/>
    </source>
</evidence>
<reference evidence="3" key="2">
    <citation type="submission" date="2021-11" db="EMBL/GenBank/DDBJ databases">
        <authorList>
            <consortium name="Genoscope - CEA"/>
            <person name="William W."/>
        </authorList>
    </citation>
    <scope>NUCLEOTIDE SEQUENCE</scope>
</reference>
<feature type="compositionally biased region" description="Basic residues" evidence="1">
    <location>
        <begin position="41"/>
        <end position="62"/>
    </location>
</feature>
<dbReference type="EMBL" id="CAKKNE010000002">
    <property type="protein sequence ID" value="CAH0369874.1"/>
    <property type="molecule type" value="Genomic_DNA"/>
</dbReference>
<proteinExistence type="predicted"/>
<gene>
    <name evidence="2" type="ORF">PCAL00307_LOCUS18210</name>
    <name evidence="3" type="ORF">PECAL_2P30180</name>
</gene>
<organism evidence="2">
    <name type="scientific">Pelagomonas calceolata</name>
    <dbReference type="NCBI Taxonomy" id="35677"/>
    <lineage>
        <taxon>Eukaryota</taxon>
        <taxon>Sar</taxon>
        <taxon>Stramenopiles</taxon>
        <taxon>Ochrophyta</taxon>
        <taxon>Pelagophyceae</taxon>
        <taxon>Pelagomonadales</taxon>
        <taxon>Pelagomonadaceae</taxon>
        <taxon>Pelagomonas</taxon>
    </lineage>
</organism>
<dbReference type="EMBL" id="HBIW01021118">
    <property type="protein sequence ID" value="CAE0702765.1"/>
    <property type="molecule type" value="Transcribed_RNA"/>
</dbReference>
<sequence length="700" mass="76997">MEPTDEASVSNRFDAFLGELDGLTPTTEKQIEKRLRELRNVKRGKPARKPTKKRQQRNRTNKLARPLNPITKPEAPIAQEPSTTLPPLAPANKEAALEAKKRLASQDAKQASCPDLDSGATCWGLVPDRTSCRVPCTLSVVASPPTLVWHSSNEDGKVQRRAWRWGDLNEDGEPGWVGLDRATRRLLEKRLCGPQSEVIEDDSYVEARRHRHFTKKPLVVLKCTTAFLSSMHHQAAKRAADAVEKAPPDTSSGQHACAFYTKPKAARAALQALLFTEPVGDAVGEAGVVLQRYISSKGGKPWICRALVDARAAANLQWKLRRGEENTKIDAGPWAHGGGQPEAWVLSESSQEEVATSTARCVEGTCSVVRSVPGSQAWTDAKVCTASVLRGLNHVLGNQLTAIACDCVQDERGRWSVLQIKGIRGTFDRNEVWMPRKKIIVDKEEPFQAVECEGAYCDREIPEERLHEYQDAMARDLRFSIPRKVVLDKPRDGEARPTAAALVKMSRRQRLALYDAVKVCAHCHFVYCGPPTQRVLQKPPPTRERVEKTAEMIDEGLTAAAARSPDTDQPPTILADLLNATSLPKQDEEAFIGDAKDKEIRDLRRQIAELTKSVPAPPPSAPPKPGPADPNSWIFQLGVSPKKEEEEPEGPDAAAAIRGAEGELDAIFSSAGQFLDDLDIIFEEGERQGYEGEGLAGIRV</sequence>
<accession>A0A7S4EBF9</accession>
<keyword evidence="4" id="KW-1185">Reference proteome</keyword>
<dbReference type="AlphaFoldDB" id="A0A7S4EBF9"/>